<dbReference type="InterPro" id="IPR051010">
    <property type="entry name" value="BCAA_transport"/>
</dbReference>
<name>X1U427_9ZZZZ</name>
<protein>
    <recommendedName>
        <fullName evidence="2">Receptor ligand binding region domain-containing protein</fullName>
    </recommendedName>
</protein>
<dbReference type="SUPFAM" id="SSF53822">
    <property type="entry name" value="Periplasmic binding protein-like I"/>
    <property type="match status" value="1"/>
</dbReference>
<comment type="caution">
    <text evidence="1">The sequence shown here is derived from an EMBL/GenBank/DDBJ whole genome shotgun (WGS) entry which is preliminary data.</text>
</comment>
<proteinExistence type="predicted"/>
<accession>X1U427</accession>
<dbReference type="EMBL" id="BARW01018065">
    <property type="protein sequence ID" value="GAI94565.1"/>
    <property type="molecule type" value="Genomic_DNA"/>
</dbReference>
<reference evidence="1" key="1">
    <citation type="journal article" date="2014" name="Front. Microbiol.">
        <title>High frequency of phylogenetically diverse reductive dehalogenase-homologous genes in deep subseafloor sedimentary metagenomes.</title>
        <authorList>
            <person name="Kawai M."/>
            <person name="Futagami T."/>
            <person name="Toyoda A."/>
            <person name="Takaki Y."/>
            <person name="Nishi S."/>
            <person name="Hori S."/>
            <person name="Arai W."/>
            <person name="Tsubouchi T."/>
            <person name="Morono Y."/>
            <person name="Uchiyama I."/>
            <person name="Ito T."/>
            <person name="Fujiyama A."/>
            <person name="Inagaki F."/>
            <person name="Takami H."/>
        </authorList>
    </citation>
    <scope>NUCLEOTIDE SEQUENCE</scope>
    <source>
        <strain evidence="1">Expedition CK06-06</strain>
    </source>
</reference>
<gene>
    <name evidence="1" type="ORF">S12H4_31016</name>
</gene>
<sequence length="238" mass="26723">WGDGIYNILTGELADRGIVELEQVRYAAEVMEFSTYLQAMDDILGKAVATYGAEHVAVQTMSFNEEAVYFTQTDLFPNTRKVIWFGCETSGRNQRVLDDAGGSQVDLRVFSSLMTPGTTWKFTSFEERFNTLTGRVAGFYDAAEYDAMWIQALSIMEASSYMANDVTPVFQVAASNYYGASGWCDLDENGDRKAQIFDIWGYTDDGFQAWGVYDGRVIEITWYDNLLAEVGLVRPSTQ</sequence>
<feature type="non-terminal residue" evidence="1">
    <location>
        <position position="1"/>
    </location>
</feature>
<dbReference type="AlphaFoldDB" id="X1U427"/>
<evidence type="ECO:0008006" key="2">
    <source>
        <dbReference type="Google" id="ProtNLM"/>
    </source>
</evidence>
<dbReference type="PANTHER" id="PTHR30483">
    <property type="entry name" value="LEUCINE-SPECIFIC-BINDING PROTEIN"/>
    <property type="match status" value="1"/>
</dbReference>
<organism evidence="1">
    <name type="scientific">marine sediment metagenome</name>
    <dbReference type="NCBI Taxonomy" id="412755"/>
    <lineage>
        <taxon>unclassified sequences</taxon>
        <taxon>metagenomes</taxon>
        <taxon>ecological metagenomes</taxon>
    </lineage>
</organism>
<evidence type="ECO:0000313" key="1">
    <source>
        <dbReference type="EMBL" id="GAI94565.1"/>
    </source>
</evidence>
<dbReference type="InterPro" id="IPR028082">
    <property type="entry name" value="Peripla_BP_I"/>
</dbReference>
<dbReference type="PANTHER" id="PTHR30483:SF40">
    <property type="entry name" value="HISTIDINE KINASE"/>
    <property type="match status" value="1"/>
</dbReference>
<dbReference type="Gene3D" id="3.40.50.2300">
    <property type="match status" value="2"/>
</dbReference>